<evidence type="ECO:0000313" key="4">
    <source>
        <dbReference type="Proteomes" id="UP001454086"/>
    </source>
</evidence>
<accession>A0ABV1D506</accession>
<comment type="similarity">
    <text evidence="1">Belongs to the short-chain dehydrogenases/reductases (SDR) family.</text>
</comment>
<dbReference type="Gene3D" id="3.40.50.720">
    <property type="entry name" value="NAD(P)-binding Rossmann-like Domain"/>
    <property type="match status" value="1"/>
</dbReference>
<protein>
    <submittedName>
        <fullName evidence="3">SDR family NAD(P)-dependent oxidoreductase</fullName>
    </submittedName>
</protein>
<dbReference type="PRINTS" id="PR00081">
    <property type="entry name" value="GDHRDH"/>
</dbReference>
<sequence>MGFGKVKPLIESTMEDYDQIMNANCRSMFAFSKHAAMDMVKRDDGIVVMVSSITGYIGHEDETIYTASKFACRGFAQALDKEYKHKGIKSCVICPNAIKTEFEVGDGRNAEEVAQQMWQTPEDVADAITFAVTRGKRSKITEIRLTH</sequence>
<proteinExistence type="inferred from homology"/>
<keyword evidence="4" id="KW-1185">Reference proteome</keyword>
<reference evidence="3 4" key="1">
    <citation type="submission" date="2024-03" db="EMBL/GenBank/DDBJ databases">
        <title>Human intestinal bacterial collection.</title>
        <authorList>
            <person name="Pauvert C."/>
            <person name="Hitch T.C.A."/>
            <person name="Clavel T."/>
        </authorList>
    </citation>
    <scope>NUCLEOTIDE SEQUENCE [LARGE SCALE GENOMIC DNA]</scope>
    <source>
        <strain evidence="3 4">CLA-SR-H021</strain>
    </source>
</reference>
<dbReference type="PANTHER" id="PTHR44196">
    <property type="entry name" value="DEHYDROGENASE/REDUCTASE SDR FAMILY MEMBER 7B"/>
    <property type="match status" value="1"/>
</dbReference>
<keyword evidence="2" id="KW-0560">Oxidoreductase</keyword>
<dbReference type="InterPro" id="IPR036291">
    <property type="entry name" value="NAD(P)-bd_dom_sf"/>
</dbReference>
<dbReference type="InterPro" id="IPR002347">
    <property type="entry name" value="SDR_fam"/>
</dbReference>
<organism evidence="3 4">
    <name type="scientific">Enterocloster hominis</name>
    <name type="common">ex Hitch et al. 2024</name>
    <dbReference type="NCBI Taxonomy" id="1917870"/>
    <lineage>
        <taxon>Bacteria</taxon>
        <taxon>Bacillati</taxon>
        <taxon>Bacillota</taxon>
        <taxon>Clostridia</taxon>
        <taxon>Lachnospirales</taxon>
        <taxon>Lachnospiraceae</taxon>
        <taxon>Enterocloster</taxon>
    </lineage>
</organism>
<dbReference type="Pfam" id="PF00106">
    <property type="entry name" value="adh_short"/>
    <property type="match status" value="1"/>
</dbReference>
<name>A0ABV1D506_9FIRM</name>
<dbReference type="PANTHER" id="PTHR44196:SF1">
    <property type="entry name" value="DEHYDROGENASE_REDUCTASE SDR FAMILY MEMBER 7B"/>
    <property type="match status" value="1"/>
</dbReference>
<evidence type="ECO:0000256" key="2">
    <source>
        <dbReference type="ARBA" id="ARBA00023002"/>
    </source>
</evidence>
<dbReference type="CDD" id="cd05233">
    <property type="entry name" value="SDR_c"/>
    <property type="match status" value="1"/>
</dbReference>
<dbReference type="RefSeq" id="WP_168164701.1">
    <property type="nucleotide sequence ID" value="NZ_JBBMFM010000024.1"/>
</dbReference>
<dbReference type="EMBL" id="JBBMFM010000024">
    <property type="protein sequence ID" value="MEQ2425070.1"/>
    <property type="molecule type" value="Genomic_DNA"/>
</dbReference>
<comment type="caution">
    <text evidence="3">The sequence shown here is derived from an EMBL/GenBank/DDBJ whole genome shotgun (WGS) entry which is preliminary data.</text>
</comment>
<evidence type="ECO:0000256" key="1">
    <source>
        <dbReference type="ARBA" id="ARBA00006484"/>
    </source>
</evidence>
<gene>
    <name evidence="3" type="ORF">WMQ36_08805</name>
</gene>
<evidence type="ECO:0000313" key="3">
    <source>
        <dbReference type="EMBL" id="MEQ2425070.1"/>
    </source>
</evidence>
<dbReference type="Proteomes" id="UP001454086">
    <property type="component" value="Unassembled WGS sequence"/>
</dbReference>
<dbReference type="SUPFAM" id="SSF51735">
    <property type="entry name" value="NAD(P)-binding Rossmann-fold domains"/>
    <property type="match status" value="1"/>
</dbReference>